<evidence type="ECO:0000313" key="4">
    <source>
        <dbReference type="Proteomes" id="UP001596481"/>
    </source>
</evidence>
<proteinExistence type="predicted"/>
<feature type="domain" description="DUF7130" evidence="2">
    <location>
        <begin position="42"/>
        <end position="91"/>
    </location>
</feature>
<evidence type="ECO:0000256" key="1">
    <source>
        <dbReference type="SAM" id="MobiDB-lite"/>
    </source>
</evidence>
<keyword evidence="4" id="KW-1185">Reference proteome</keyword>
<dbReference type="Pfam" id="PF23458">
    <property type="entry name" value="DUF7130"/>
    <property type="match status" value="1"/>
</dbReference>
<name>A0ABD5ZAK5_9EURY</name>
<comment type="caution">
    <text evidence="3">The sequence shown here is derived from an EMBL/GenBank/DDBJ whole genome shotgun (WGS) entry which is preliminary data.</text>
</comment>
<feature type="region of interest" description="Disordered" evidence="1">
    <location>
        <begin position="1"/>
        <end position="36"/>
    </location>
</feature>
<reference evidence="3 4" key="1">
    <citation type="journal article" date="2019" name="Int. J. Syst. Evol. Microbiol.">
        <title>The Global Catalogue of Microorganisms (GCM) 10K type strain sequencing project: providing services to taxonomists for standard genome sequencing and annotation.</title>
        <authorList>
            <consortium name="The Broad Institute Genomics Platform"/>
            <consortium name="The Broad Institute Genome Sequencing Center for Infectious Disease"/>
            <person name="Wu L."/>
            <person name="Ma J."/>
        </authorList>
    </citation>
    <scope>NUCLEOTIDE SEQUENCE [LARGE SCALE GENOMIC DNA]</scope>
    <source>
        <strain evidence="3 4">DSM 29988</strain>
    </source>
</reference>
<gene>
    <name evidence="3" type="ORF">ACFQJC_01885</name>
</gene>
<accession>A0ABD5ZAK5</accession>
<dbReference type="EMBL" id="JBHTAA010000001">
    <property type="protein sequence ID" value="MFC7202251.1"/>
    <property type="molecule type" value="Genomic_DNA"/>
</dbReference>
<evidence type="ECO:0000259" key="2">
    <source>
        <dbReference type="Pfam" id="PF23458"/>
    </source>
</evidence>
<dbReference type="SUPFAM" id="SSF57802">
    <property type="entry name" value="Rubredoxin-like"/>
    <property type="match status" value="1"/>
</dbReference>
<evidence type="ECO:0000313" key="3">
    <source>
        <dbReference type="EMBL" id="MFC7202251.1"/>
    </source>
</evidence>
<protein>
    <recommendedName>
        <fullName evidence="2">DUF7130 domain-containing protein</fullName>
    </recommendedName>
</protein>
<sequence>MAIRTPPHSTRTVVPERESWDDVEVSATTESRAVRPPTVVENRRMVNHTLAESRLVWRCDDCGELGHLTAFPVACPNCSAPREALYYFRED</sequence>
<dbReference type="AlphaFoldDB" id="A0ABD5ZAK5"/>
<organism evidence="3 4">
    <name type="scientific">Haloferax namakaokahaiae</name>
    <dbReference type="NCBI Taxonomy" id="1748331"/>
    <lineage>
        <taxon>Archaea</taxon>
        <taxon>Methanobacteriati</taxon>
        <taxon>Methanobacteriota</taxon>
        <taxon>Stenosarchaea group</taxon>
        <taxon>Halobacteria</taxon>
        <taxon>Halobacteriales</taxon>
        <taxon>Haloferacaceae</taxon>
        <taxon>Haloferax</taxon>
    </lineage>
</organism>
<dbReference type="Proteomes" id="UP001596481">
    <property type="component" value="Unassembled WGS sequence"/>
</dbReference>
<dbReference type="RefSeq" id="WP_390221551.1">
    <property type="nucleotide sequence ID" value="NZ_JBHTAA010000001.1"/>
</dbReference>
<dbReference type="InterPro" id="IPR055554">
    <property type="entry name" value="DUF7130"/>
</dbReference>